<name>A0ABV9PSW2_9ACTN</name>
<dbReference type="Gene3D" id="1.10.1660.10">
    <property type="match status" value="1"/>
</dbReference>
<dbReference type="Pfam" id="PF13411">
    <property type="entry name" value="MerR_1"/>
    <property type="match status" value="1"/>
</dbReference>
<protein>
    <submittedName>
        <fullName evidence="3">MerR family transcriptional regulator</fullName>
    </submittedName>
</protein>
<dbReference type="PANTHER" id="PTHR30204:SF93">
    <property type="entry name" value="HTH MERR-TYPE DOMAIN-CONTAINING PROTEIN"/>
    <property type="match status" value="1"/>
</dbReference>
<proteinExistence type="predicted"/>
<evidence type="ECO:0000256" key="1">
    <source>
        <dbReference type="ARBA" id="ARBA00023125"/>
    </source>
</evidence>
<dbReference type="InterPro" id="IPR009061">
    <property type="entry name" value="DNA-bd_dom_put_sf"/>
</dbReference>
<dbReference type="RefSeq" id="WP_380059690.1">
    <property type="nucleotide sequence ID" value="NZ_BAABCD010000017.1"/>
</dbReference>
<dbReference type="PROSITE" id="PS50937">
    <property type="entry name" value="HTH_MERR_2"/>
    <property type="match status" value="1"/>
</dbReference>
<dbReference type="PANTHER" id="PTHR30204">
    <property type="entry name" value="REDOX-CYCLING DRUG-SENSING TRANSCRIPTIONAL ACTIVATOR SOXR"/>
    <property type="match status" value="1"/>
</dbReference>
<comment type="caution">
    <text evidence="3">The sequence shown here is derived from an EMBL/GenBank/DDBJ whole genome shotgun (WGS) entry which is preliminary data.</text>
</comment>
<feature type="domain" description="HTH merR-type" evidence="2">
    <location>
        <begin position="10"/>
        <end position="79"/>
    </location>
</feature>
<dbReference type="SMART" id="SM00422">
    <property type="entry name" value="HTH_MERR"/>
    <property type="match status" value="1"/>
</dbReference>
<dbReference type="SUPFAM" id="SSF46955">
    <property type="entry name" value="Putative DNA-binding domain"/>
    <property type="match status" value="1"/>
</dbReference>
<gene>
    <name evidence="3" type="ORF">ACFO7U_15575</name>
</gene>
<dbReference type="InterPro" id="IPR047057">
    <property type="entry name" value="MerR_fam"/>
</dbReference>
<dbReference type="EMBL" id="JBHSHP010000058">
    <property type="protein sequence ID" value="MFC4756192.1"/>
    <property type="molecule type" value="Genomic_DNA"/>
</dbReference>
<dbReference type="InterPro" id="IPR000551">
    <property type="entry name" value="MerR-type_HTH_dom"/>
</dbReference>
<organism evidence="3 4">
    <name type="scientific">Dietzia aurantiaca</name>
    <dbReference type="NCBI Taxonomy" id="983873"/>
    <lineage>
        <taxon>Bacteria</taxon>
        <taxon>Bacillati</taxon>
        <taxon>Actinomycetota</taxon>
        <taxon>Actinomycetes</taxon>
        <taxon>Mycobacteriales</taxon>
        <taxon>Dietziaceae</taxon>
        <taxon>Dietzia</taxon>
    </lineage>
</organism>
<evidence type="ECO:0000259" key="2">
    <source>
        <dbReference type="PROSITE" id="PS50937"/>
    </source>
</evidence>
<keyword evidence="1" id="KW-0238">DNA-binding</keyword>
<dbReference type="PRINTS" id="PR00040">
    <property type="entry name" value="HTHMERR"/>
</dbReference>
<dbReference type="CDD" id="cd00592">
    <property type="entry name" value="HTH_MerR-like"/>
    <property type="match status" value="1"/>
</dbReference>
<evidence type="ECO:0000313" key="3">
    <source>
        <dbReference type="EMBL" id="MFC4756192.1"/>
    </source>
</evidence>
<dbReference type="Proteomes" id="UP001595836">
    <property type="component" value="Unassembled WGS sequence"/>
</dbReference>
<evidence type="ECO:0000313" key="4">
    <source>
        <dbReference type="Proteomes" id="UP001595836"/>
    </source>
</evidence>
<keyword evidence="4" id="KW-1185">Reference proteome</keyword>
<sequence length="167" mass="17403">MAGETQGEQTMKIGEVAERTALSIRSLRHYDELGLVSPSAHSPGGFRLYTEADVERLLLIRRMKPLGFSLDRMKDFCRALDARGAGTSADGADGEAGGVGAAGGSAGAAAGEAGGVGAARGEGPDDDNAAARTTITEIGAEAAERLERLRKHLAYAEEFVEIIDRLS</sequence>
<accession>A0ABV9PSW2</accession>
<reference evidence="4" key="1">
    <citation type="journal article" date="2019" name="Int. J. Syst. Evol. Microbiol.">
        <title>The Global Catalogue of Microorganisms (GCM) 10K type strain sequencing project: providing services to taxonomists for standard genome sequencing and annotation.</title>
        <authorList>
            <consortium name="The Broad Institute Genomics Platform"/>
            <consortium name="The Broad Institute Genome Sequencing Center for Infectious Disease"/>
            <person name="Wu L."/>
            <person name="Ma J."/>
        </authorList>
    </citation>
    <scope>NUCLEOTIDE SEQUENCE [LARGE SCALE GENOMIC DNA]</scope>
    <source>
        <strain evidence="4">JCM 11882</strain>
    </source>
</reference>